<keyword evidence="1" id="KW-0732">Signal</keyword>
<keyword evidence="4" id="KW-1185">Reference proteome</keyword>
<reference evidence="3 4" key="1">
    <citation type="submission" date="2006-02" db="EMBL/GenBank/DDBJ databases">
        <authorList>
            <person name="Pinhassi J."/>
            <person name="Pedros-Alio C."/>
            <person name="Ferriera S."/>
            <person name="Johnson J."/>
            <person name="Kravitz S."/>
            <person name="Halpern A."/>
            <person name="Remington K."/>
            <person name="Beeson K."/>
            <person name="Tran B."/>
            <person name="Rogers Y.-H."/>
            <person name="Friedman R."/>
            <person name="Venter J.C."/>
        </authorList>
    </citation>
    <scope>NUCLEOTIDE SEQUENCE [LARGE SCALE GENOMIC DNA]</scope>
    <source>
        <strain evidence="3 4">MED92</strain>
    </source>
</reference>
<dbReference type="EMBL" id="AAOW01000003">
    <property type="protein sequence ID" value="EAR62469.1"/>
    <property type="molecule type" value="Genomic_DNA"/>
</dbReference>
<organism evidence="3 4">
    <name type="scientific">Neptuniibacter caesariensis</name>
    <dbReference type="NCBI Taxonomy" id="207954"/>
    <lineage>
        <taxon>Bacteria</taxon>
        <taxon>Pseudomonadati</taxon>
        <taxon>Pseudomonadota</taxon>
        <taxon>Gammaproteobacteria</taxon>
        <taxon>Oceanospirillales</taxon>
        <taxon>Oceanospirillaceae</taxon>
        <taxon>Neptuniibacter</taxon>
    </lineage>
</organism>
<evidence type="ECO:0000259" key="2">
    <source>
        <dbReference type="Pfam" id="PF13598"/>
    </source>
</evidence>
<evidence type="ECO:0000313" key="4">
    <source>
        <dbReference type="Proteomes" id="UP000002171"/>
    </source>
</evidence>
<dbReference type="PANTHER" id="PTHR38075">
    <property type="entry name" value="DUF4139 DOMAIN-CONTAINING PROTEIN"/>
    <property type="match status" value="1"/>
</dbReference>
<dbReference type="Pfam" id="PF13598">
    <property type="entry name" value="DUF4139"/>
    <property type="match status" value="1"/>
</dbReference>
<protein>
    <recommendedName>
        <fullName evidence="2">DUF4139 domain-containing protein</fullName>
    </recommendedName>
</protein>
<feature type="chain" id="PRO_5031042624" description="DUF4139 domain-containing protein" evidence="1">
    <location>
        <begin position="23"/>
        <end position="470"/>
    </location>
</feature>
<dbReference type="AlphaFoldDB" id="A0A7U8C986"/>
<comment type="caution">
    <text evidence="3">The sequence shown here is derived from an EMBL/GenBank/DDBJ whole genome shotgun (WGS) entry which is preliminary data.</text>
</comment>
<accession>A0A7U8C986</accession>
<dbReference type="Proteomes" id="UP000002171">
    <property type="component" value="Unassembled WGS sequence"/>
</dbReference>
<proteinExistence type="predicted"/>
<dbReference type="RefSeq" id="WP_007020779.1">
    <property type="nucleotide sequence ID" value="NZ_CH724125.1"/>
</dbReference>
<feature type="signal peptide" evidence="1">
    <location>
        <begin position="1"/>
        <end position="22"/>
    </location>
</feature>
<evidence type="ECO:0000313" key="3">
    <source>
        <dbReference type="EMBL" id="EAR62469.1"/>
    </source>
</evidence>
<evidence type="ECO:0000256" key="1">
    <source>
        <dbReference type="SAM" id="SignalP"/>
    </source>
</evidence>
<dbReference type="OrthoDB" id="9808067at2"/>
<gene>
    <name evidence="3" type="ORF">MED92_15568</name>
</gene>
<feature type="domain" description="DUF4139" evidence="2">
    <location>
        <begin position="183"/>
        <end position="468"/>
    </location>
</feature>
<name>A0A7U8C986_NEPCE</name>
<dbReference type="PANTHER" id="PTHR38075:SF1">
    <property type="entry name" value="DUF4139 DOMAIN-CONTAINING PROTEIN"/>
    <property type="match status" value="1"/>
</dbReference>
<sequence>MQLQKLSLGILIASLSLTGAQAQSLQIGSEQRKAVALTLYNQNLGLVRETRELPPLRSQQEVTLEDVSEQMQVESLRIDNAGQILEQNLNTNLLNQHNLLKHYVGKRLQLARLNPVSGQEVVTEVQLLNIDGNRALIKRNNRFESIPLNNQWRFIYPSLPSNLLSKPSVNFRSVGTSRSQESRISYLTGGLSWGMDYVLTLNEAGNRATLDGRASLTNQTGTDFKNAQISLVAGNLNNPGNARHAEMLQADFAMGAAVRSAPKAMAQEELGDFHLFDLPNKVDLLDGQVKQVAFMNADGIPVDRSYNYEFLVYPTLERNQHRVKPELTLKFRNDQKSKLGLPLPGGKIRTFTPDSKGMLQFAGGSRISHTGKNDEVEIRQGKAFDLSIHRKQTHFSKTFNGFLVGQELRITNTRSTAAKLEMTANFPLTWKMESSSHKYEKVMGGSARWIIDVPAKGDALLKFKVQMEKR</sequence>
<dbReference type="InterPro" id="IPR037291">
    <property type="entry name" value="DUF4139"/>
</dbReference>